<feature type="compositionally biased region" description="Polar residues" evidence="2">
    <location>
        <begin position="207"/>
        <end position="216"/>
    </location>
</feature>
<feature type="compositionally biased region" description="Acidic residues" evidence="2">
    <location>
        <begin position="128"/>
        <end position="152"/>
    </location>
</feature>
<name>A0A254U2G5_ASPNG</name>
<dbReference type="VEuPathDB" id="FungiDB:M747DRAFT_297740"/>
<organism evidence="3 4">
    <name type="scientific">Aspergillus niger</name>
    <dbReference type="NCBI Taxonomy" id="5061"/>
    <lineage>
        <taxon>Eukaryota</taxon>
        <taxon>Fungi</taxon>
        <taxon>Dikarya</taxon>
        <taxon>Ascomycota</taxon>
        <taxon>Pezizomycotina</taxon>
        <taxon>Eurotiomycetes</taxon>
        <taxon>Eurotiomycetidae</taxon>
        <taxon>Eurotiales</taxon>
        <taxon>Aspergillaceae</taxon>
        <taxon>Aspergillus</taxon>
        <taxon>Aspergillus subgen. Circumdati</taxon>
    </lineage>
</organism>
<dbReference type="VEuPathDB" id="FungiDB:ASPNIDRAFT2_1182247"/>
<protein>
    <submittedName>
        <fullName evidence="3">Flavin reductase like domain family protein</fullName>
    </submittedName>
</protein>
<feature type="region of interest" description="Disordered" evidence="2">
    <location>
        <begin position="93"/>
        <end position="240"/>
    </location>
</feature>
<evidence type="ECO:0000256" key="2">
    <source>
        <dbReference type="SAM" id="MobiDB-lite"/>
    </source>
</evidence>
<comment type="caution">
    <text evidence="3">The sequence shown here is derived from an EMBL/GenBank/DDBJ whole genome shotgun (WGS) entry which is preliminary data.</text>
</comment>
<keyword evidence="1" id="KW-0175">Coiled coil</keyword>
<reference evidence="4" key="1">
    <citation type="submission" date="2018-10" db="EMBL/GenBank/DDBJ databases">
        <title>FDA dAtabase for Regulatory Grade micrObial Sequences (FDA-ARGOS): Supporting development and validation of Infectious Disease Dx tests.</title>
        <authorList>
            <person name="Kerrigan L."/>
            <person name="Tallon L."/>
            <person name="Sadzewicz L."/>
            <person name="Sengamalay N."/>
            <person name="Ott S."/>
            <person name="Godinez A."/>
            <person name="Nagaraj S."/>
            <person name="Vavikolanu K."/>
            <person name="Nadendla S."/>
            <person name="George J."/>
            <person name="Sichtig H."/>
        </authorList>
    </citation>
    <scope>NUCLEOTIDE SEQUENCE [LARGE SCALE GENOMIC DNA]</scope>
    <source>
        <strain evidence="4">FDAARGOS_311</strain>
    </source>
</reference>
<evidence type="ECO:0000313" key="3">
    <source>
        <dbReference type="EMBL" id="TPR11414.1"/>
    </source>
</evidence>
<dbReference type="EMBL" id="NKJJ02000004">
    <property type="protein sequence ID" value="TPR11414.1"/>
    <property type="molecule type" value="Genomic_DNA"/>
</dbReference>
<gene>
    <name evidence="3" type="ORF">CAN33_0048595</name>
</gene>
<feature type="coiled-coil region" evidence="1">
    <location>
        <begin position="286"/>
        <end position="355"/>
    </location>
</feature>
<dbReference type="VEuPathDB" id="FungiDB:ATCC64974_16400"/>
<dbReference type="Proteomes" id="UP000197666">
    <property type="component" value="Unassembled WGS sequence"/>
</dbReference>
<accession>A0A254U2G5</accession>
<feature type="compositionally biased region" description="Basic and acidic residues" evidence="2">
    <location>
        <begin position="181"/>
        <end position="198"/>
    </location>
</feature>
<dbReference type="AlphaFoldDB" id="A0A254U2G5"/>
<evidence type="ECO:0000313" key="4">
    <source>
        <dbReference type="Proteomes" id="UP000197666"/>
    </source>
</evidence>
<proteinExistence type="predicted"/>
<sequence length="393" mass="44496">MPTFKRKARKPRACVKTGGLWNDEERQRLWDQRSLYRHMHWKPFGKIFFPHRSLNALQKAYSNMSIQRRLTANMSNPDTPQDPPAGRIVTLRTRANKRSLPDESAPESRPGKQTRTAAVLSSGKDQVEETDQNGMTDEDSSSDYEQDSDEETLQGPSLPFEEEESQDGIETIVIDDGNNDPESHQNGEEEAEVHRPDAEENTDEPVSRSTTGVSSNNPPPTGLMPGRKSMTPSSRSEEKYAGYEKLAKEATEPTRPSLPPDVQYLKNLTWRFETVFFKTHDQEKVISSLQSQVEDLKNLNSDKAAKLESAQEEVRKQLQTIRSLEQREQKYKKEIDDWKRKIKVSEQQVTVLECKVAMARNQNKCETCERVSKFFAPASASGKAGESSGSSIS</sequence>
<dbReference type="VEuPathDB" id="FungiDB:An01g08670"/>
<evidence type="ECO:0000256" key="1">
    <source>
        <dbReference type="SAM" id="Coils"/>
    </source>
</evidence>